<dbReference type="KEGG" id="vg:65118697"/>
<name>A0A411BPK0_9CAUD</name>
<dbReference type="RefSeq" id="YP_010101005.1">
    <property type="nucleotide sequence ID" value="NC_055786.1"/>
</dbReference>
<evidence type="ECO:0000313" key="3">
    <source>
        <dbReference type="Proteomes" id="UP000290122"/>
    </source>
</evidence>
<proteinExistence type="predicted"/>
<evidence type="ECO:0000313" key="2">
    <source>
        <dbReference type="EMBL" id="QAY03524.1"/>
    </source>
</evidence>
<dbReference type="GeneID" id="65118697"/>
<dbReference type="Proteomes" id="UP000290122">
    <property type="component" value="Segment"/>
</dbReference>
<evidence type="ECO:0000256" key="1">
    <source>
        <dbReference type="SAM" id="MobiDB-lite"/>
    </source>
</evidence>
<keyword evidence="3" id="KW-1185">Reference proteome</keyword>
<protein>
    <submittedName>
        <fullName evidence="2">Uncharacterized protein</fullName>
    </submittedName>
</protein>
<dbReference type="EMBL" id="MK310144">
    <property type="protein sequence ID" value="QAY03524.1"/>
    <property type="molecule type" value="Genomic_DNA"/>
</dbReference>
<feature type="region of interest" description="Disordered" evidence="1">
    <location>
        <begin position="48"/>
        <end position="75"/>
    </location>
</feature>
<reference evidence="2 3" key="1">
    <citation type="submission" date="2018-12" db="EMBL/GenBank/DDBJ databases">
        <authorList>
            <person name="Broussard A.C."/>
            <person name="Carter S.T."/>
            <person name="Coggin J.S."/>
            <person name="Cramer N.A."/>
            <person name="Crawford A.P."/>
            <person name="Crespo I.A."/>
            <person name="DeBellas B.V."/>
            <person name="Dodd E.C."/>
            <person name="Ellis C.M."/>
            <person name="Ellison A.M."/>
            <person name="Hidalgo M.O."/>
            <person name="Janoski J.R."/>
            <person name="Kim I."/>
            <person name="Kovats T.A."/>
            <person name="Lerdritsomboon C."/>
            <person name="Lynam C.H."/>
            <person name="McKenna C.M."/>
            <person name="Meyer C.M."/>
            <person name="Nickerson B.H."/>
            <person name="Oberle N.R."/>
            <person name="Olenick B.R."/>
            <person name="Pitts Q.F."/>
            <person name="Raeesian S.A."/>
            <person name="Raney S.B."/>
            <person name="Reyes P.J."/>
            <person name="Rivera G.J."/>
            <person name="Simon A.M."/>
            <person name="Smith R.M."/>
            <person name="Tran C.A."/>
            <person name="Truban R.G."/>
            <person name="Van V."/>
            <person name="Voshell S.M."/>
            <person name="Walker C.L."/>
            <person name="Walter M.E."/>
            <person name="Whalley N.M."/>
            <person name="Garlena R.A."/>
            <person name="Russell D.A."/>
            <person name="Pope W.H."/>
            <person name="Jacobs-Sera D."/>
            <person name="Hatfull G.F."/>
        </authorList>
    </citation>
    <scope>NUCLEOTIDE SEQUENCE [LARGE SCALE GENOMIC DNA]</scope>
</reference>
<gene>
    <name evidence="2" type="primary">114</name>
    <name evidence="2" type="ORF">SEA_CICHOLASNAGE_114</name>
</gene>
<accession>A0A411BPK0</accession>
<organism evidence="2 3">
    <name type="scientific">Mycobacterium phage CicholasNage</name>
    <dbReference type="NCBI Taxonomy" id="2500799"/>
    <lineage>
        <taxon>Viruses</taxon>
        <taxon>Duplodnaviria</taxon>
        <taxon>Heunggongvirae</taxon>
        <taxon>Uroviricota</taxon>
        <taxon>Caudoviricetes</taxon>
        <taxon>Vilmaviridae</taxon>
        <taxon>Lclasvirinae</taxon>
        <taxon>Bronvirus</taxon>
        <taxon>Bronvirus cicholasnage</taxon>
    </lineage>
</organism>
<sequence>MDCLEGPEGCAGDVFMYEALSGSGERYPRCERHYAEYYARTWPKMEETRKRYPDSDTPPDWFDPTYAGERWNEDD</sequence>